<dbReference type="SMART" id="SM00368">
    <property type="entry name" value="LRR_RI"/>
    <property type="match status" value="5"/>
</dbReference>
<dbReference type="GO" id="GO:0016705">
    <property type="term" value="F:oxidoreductase activity, acting on paired donors, with incorporation or reduction of molecular oxygen"/>
    <property type="evidence" value="ECO:0007669"/>
    <property type="project" value="InterPro"/>
</dbReference>
<dbReference type="GO" id="GO:0005506">
    <property type="term" value="F:iron ion binding"/>
    <property type="evidence" value="ECO:0007669"/>
    <property type="project" value="InterPro"/>
</dbReference>
<dbReference type="SUPFAM" id="SSF48264">
    <property type="entry name" value="Cytochrome P450"/>
    <property type="match status" value="1"/>
</dbReference>
<dbReference type="GO" id="GO:0004497">
    <property type="term" value="F:monooxygenase activity"/>
    <property type="evidence" value="ECO:0007669"/>
    <property type="project" value="InterPro"/>
</dbReference>
<gene>
    <name evidence="7" type="ORF">GRF29_154g439027</name>
</gene>
<evidence type="ECO:0000256" key="5">
    <source>
        <dbReference type="PIRSR" id="PIRSR602401-1"/>
    </source>
</evidence>
<feature type="region of interest" description="Disordered" evidence="6">
    <location>
        <begin position="2048"/>
        <end position="2125"/>
    </location>
</feature>
<dbReference type="PANTHER" id="PTHR24305:SF232">
    <property type="entry name" value="P450, PUTATIVE (EUROFUNG)-RELATED"/>
    <property type="match status" value="1"/>
</dbReference>
<comment type="cofactor">
    <cofactor evidence="1 5">
        <name>heme</name>
        <dbReference type="ChEBI" id="CHEBI:30413"/>
    </cofactor>
</comment>
<comment type="caution">
    <text evidence="7">The sequence shown here is derived from an EMBL/GenBank/DDBJ whole genome shotgun (WGS) entry which is preliminary data.</text>
</comment>
<organism evidence="7 8">
    <name type="scientific">Pseudopithomyces chartarum</name>
    <dbReference type="NCBI Taxonomy" id="1892770"/>
    <lineage>
        <taxon>Eukaryota</taxon>
        <taxon>Fungi</taxon>
        <taxon>Dikarya</taxon>
        <taxon>Ascomycota</taxon>
        <taxon>Pezizomycotina</taxon>
        <taxon>Dothideomycetes</taxon>
        <taxon>Pleosporomycetidae</taxon>
        <taxon>Pleosporales</taxon>
        <taxon>Massarineae</taxon>
        <taxon>Didymosphaeriaceae</taxon>
        <taxon>Pseudopithomyces</taxon>
    </lineage>
</organism>
<dbReference type="InterPro" id="IPR036396">
    <property type="entry name" value="Cyt_P450_sf"/>
</dbReference>
<dbReference type="PANTHER" id="PTHR24305">
    <property type="entry name" value="CYTOCHROME P450"/>
    <property type="match status" value="1"/>
</dbReference>
<evidence type="ECO:0000256" key="6">
    <source>
        <dbReference type="SAM" id="MobiDB-lite"/>
    </source>
</evidence>
<dbReference type="InterPro" id="IPR017972">
    <property type="entry name" value="Cyt_P450_CS"/>
</dbReference>
<keyword evidence="5" id="KW-0349">Heme</keyword>
<sequence>MGDLINGSPEPEATNSIHGLVQSEGTSNQNPLASETQNNKASYWSDLIRNQLSNVALYNNPEDAVIDEAIVEAPRRRAADAKAAALAVETAELLYPALGTSLKAIIQYEKDVVTLRHLAIEQRKRKIIEATKRHEEFNWGKRVMKQGPWNPATDFWSLGGAPSLPMPVSVADSKTLAPFFEHLALDGTEDKTSTALAAEKAREIEEPYYKTQSLEFEKGVLYSDHRMDLCKMVVGPPNIGDLMESLKTNKFVKHFLLGNNIIGPHGAKCIANFLKEFPNRMDTWYLAGNCIDTASFRLLVDELVKSTSVTNVWLKRNPLGPASADDIFRLIAYTPNLRTLDLDQTELGDDGVASLFTKLAQHKSQDPLPLRNIYLNAIGIGAEGAKAIAAFIASPNCKLDAIYASNNPLGNDGVSALAEGLKKNQSLSRLTLQSVGMSDDGAIALCEALCDHAAISALELGQSMATQDLGSRYNWITDTAANAIHNLITSSLNLSLLNLGRCALTNNGLNQVLDAVQSSPSLLYYFAVTVFPQEKDAKSIAVGQEHARRSKLAQARLAANVMRVYGVTYGDFMANQKRWLLSDETDVRKIDSVYRNRDAGEARRGLKILDKWWDENDQTLHEVMNSKGAQENGEMLEAEVGGGASEYTPASPEFRKKINLARNAQRSERLWLYKVVEIGASTNFLADQLLKTRGGENVLALMAATVPVMDEETCTTALVALFEEAKVSLDNIPGLSQLRSLRTDLAPLSRRVGFGEKVLNYHKFLWSLCHDQHPATMPKDGPYSAIPLAADIASIIRMLHRIVCTEEPYIFICWGFRGAAWITAYASEVLGLKVCAVQNDKTPIPVTGAYEDAKILIELSSTQNKCGLYLKKNLEEQFELSRENVDDRRGWSVDCAVVHFLEYRHSKIGASDSLKRLSAFTAIETLNKVSALSSSISAWTENRMVFQNANMTGFVTYAESELRHTQARSLRILRQLGFVPGSLDDYKFSASKECPTYICDGHSSDPPQLSFETDDEVFDYNLNRKVKRREHSLYGQYVFPSASFSIVDTYRIRSYVADPKTYGMDDLPSGLESGFHNNFIKLRLDKQEEISETVRIASHFASYLAFSDWDVSLRQMSVRFLQYGETQGQHQSESGCFEAHMSSAIPLCADNLDLSTLENKLWSADWVALDLDGIIVHRNTARHYSINELRGKFLGFTAGRIVSDGENCSKVRSDRVGLSYLDSASEVDAQRIEACVPKLKFRNLSVRTLLSTVKDTLFVRLEGFSDSKLILVGDASRVGQTLPDTLVSVSCPHGYSKKTSHGLDDLTRDTNTLQTDRIHMIIASNALATDRIRVIEGLVFDANTFAPSPRRKEKLHIYYQSVDNSPLGQWLASHWTSPNQRALTIIQKDCCFGCILQRTRRLYEMIEDSVYPLPAEGLDVCIIPSGEQQPARPQHAISSAGTLPIRASASGAPSPSLHPPRGVQTAPLPKPLKGIPYNQDAAGRLLGDVPEMMRYVMKTKRIFCWLTSLTTRHNTPITQVFIKPLSPPWIILTDPPETQDILLRRTKEFDRSGFFGDLINGILPEQHIQFLSTDKRFKRNRNLINHLMAPTFISQVSAPEVYTATLALVGLWETKCLLAQGRPFLAHGDVTALALDSIFASTFGLPRRESNIHHRDEMIKQYGSDNYALLSSERPASDEHKIMDFPETPEVPEIFSAVLTLANSVTDTQLSPAPRLTSWVVRKFPYMRRATAVKDAYIRRKTDECIALVENENGGRETTPPRNALHSVLLRERDLAAKEGRPPMYRRRGIADEFFGFMTAGFDTSATTLAWGVKYMADNRRVQEKLRGELRAVLREAAREERCPSYAELISAQVPYLEAVVEEVLRHANTIAFVVRRAQVDTVVLGRRVPKGTDVFLMGNGPGYLEPGIPVEDSERSVGAREGKALTGRWEDADTGAFRPERWLRTDERTGEVSFDSKAGPTLAFGLGPRACFGKRLALQELKLQFALLVWHFELLECPESLSGYDAVQKFAREPTSCYSSYIPTYLHSLSESSSSSHSMAHKVNMHNEAGPVSQGGPSKERRIEDRPRNDDHSNGSSSSSGNGNGIRPSNATLQLTHPLMNPATSPFIDPPDSTPPSRTHHPSTAIPLIVSNLPPNTITACDFAYKPALRFPHPLDLPPTITKTRTLRGYQKALAAAARKKGIKSPRPVSPPPQATRKVHGQRRSAPLVPTSLHGQVAGAVGEDASETSEARGEAGSRVGEMGGKERGGAQMASGGLRRDVIVVSGRDTTSTEGGTAGMERGVGGGSGEENEGGVGGGNGGEAGRRRKRDSAALILQDPLTTLTDVPSPRAYYRRVSKLPSSPMQPVFPANPSRPRILALGTFLGALADPTSQAPLLARPPRPSSPSTGAQPRLTCMLHHRITPCSKHVKE</sequence>
<dbReference type="EMBL" id="WVTA01000013">
    <property type="protein sequence ID" value="KAK3202710.1"/>
    <property type="molecule type" value="Genomic_DNA"/>
</dbReference>
<name>A0AAN6LTZ3_9PLEO</name>
<dbReference type="InterPro" id="IPR002401">
    <property type="entry name" value="Cyt_P450_E_grp-I"/>
</dbReference>
<feature type="compositionally biased region" description="Gly residues" evidence="6">
    <location>
        <begin position="2276"/>
        <end position="2303"/>
    </location>
</feature>
<evidence type="ECO:0000256" key="1">
    <source>
        <dbReference type="ARBA" id="ARBA00001971"/>
    </source>
</evidence>
<evidence type="ECO:0000313" key="7">
    <source>
        <dbReference type="EMBL" id="KAK3202710.1"/>
    </source>
</evidence>
<reference evidence="7 8" key="1">
    <citation type="submission" date="2021-02" db="EMBL/GenBank/DDBJ databases">
        <title>Genome assembly of Pseudopithomyces chartarum.</title>
        <authorList>
            <person name="Jauregui R."/>
            <person name="Singh J."/>
            <person name="Voisey C."/>
        </authorList>
    </citation>
    <scope>NUCLEOTIDE SEQUENCE [LARGE SCALE GENOMIC DNA]</scope>
    <source>
        <strain evidence="7 8">AGR01</strain>
    </source>
</reference>
<proteinExistence type="inferred from homology"/>
<dbReference type="Pfam" id="PF00067">
    <property type="entry name" value="p450"/>
    <property type="match status" value="2"/>
</dbReference>
<evidence type="ECO:0000313" key="8">
    <source>
        <dbReference type="Proteomes" id="UP001280581"/>
    </source>
</evidence>
<dbReference type="Gene3D" id="3.80.10.10">
    <property type="entry name" value="Ribonuclease Inhibitor"/>
    <property type="match status" value="1"/>
</dbReference>
<evidence type="ECO:0000256" key="4">
    <source>
        <dbReference type="ARBA" id="ARBA00023004"/>
    </source>
</evidence>
<evidence type="ECO:0000256" key="3">
    <source>
        <dbReference type="ARBA" id="ARBA00022723"/>
    </source>
</evidence>
<feature type="region of interest" description="Disordered" evidence="6">
    <location>
        <begin position="1448"/>
        <end position="1470"/>
    </location>
</feature>
<accession>A0AAN6LTZ3</accession>
<dbReference type="Proteomes" id="UP001280581">
    <property type="component" value="Unassembled WGS sequence"/>
</dbReference>
<feature type="binding site" description="axial binding residue" evidence="5">
    <location>
        <position position="1972"/>
    </location>
    <ligand>
        <name>heme</name>
        <dbReference type="ChEBI" id="CHEBI:30413"/>
    </ligand>
    <ligandPart>
        <name>Fe</name>
        <dbReference type="ChEBI" id="CHEBI:18248"/>
    </ligandPart>
</feature>
<keyword evidence="8" id="KW-1185">Reference proteome</keyword>
<dbReference type="PROSITE" id="PS00086">
    <property type="entry name" value="CYTOCHROME_P450"/>
    <property type="match status" value="1"/>
</dbReference>
<dbReference type="InterPro" id="IPR050121">
    <property type="entry name" value="Cytochrome_P450_monoxygenase"/>
</dbReference>
<dbReference type="SUPFAM" id="SSF52047">
    <property type="entry name" value="RNI-like"/>
    <property type="match status" value="1"/>
</dbReference>
<dbReference type="InterPro" id="IPR001128">
    <property type="entry name" value="Cyt_P450"/>
</dbReference>
<dbReference type="Gene3D" id="1.10.630.10">
    <property type="entry name" value="Cytochrome P450"/>
    <property type="match status" value="1"/>
</dbReference>
<dbReference type="GO" id="GO:0020037">
    <property type="term" value="F:heme binding"/>
    <property type="evidence" value="ECO:0007669"/>
    <property type="project" value="InterPro"/>
</dbReference>
<protein>
    <submittedName>
        <fullName evidence="7">Uncharacterized protein</fullName>
    </submittedName>
</protein>
<evidence type="ECO:0000256" key="2">
    <source>
        <dbReference type="ARBA" id="ARBA00010617"/>
    </source>
</evidence>
<feature type="region of interest" description="Disordered" evidence="6">
    <location>
        <begin position="2177"/>
        <end position="2309"/>
    </location>
</feature>
<feature type="compositionally biased region" description="Basic and acidic residues" evidence="6">
    <location>
        <begin position="2059"/>
        <end position="2074"/>
    </location>
</feature>
<keyword evidence="3 5" id="KW-0479">Metal-binding</keyword>
<keyword evidence="4 5" id="KW-0408">Iron</keyword>
<comment type="similarity">
    <text evidence="2">Belongs to the cytochrome P450 family.</text>
</comment>
<dbReference type="InterPro" id="IPR032675">
    <property type="entry name" value="LRR_dom_sf"/>
</dbReference>
<dbReference type="PRINTS" id="PR00463">
    <property type="entry name" value="EP450I"/>
</dbReference>
<dbReference type="PRINTS" id="PR00385">
    <property type="entry name" value="P450"/>
</dbReference>